<organism evidence="1 2">
    <name type="scientific">Neophaeococcomyces mojaviensis</name>
    <dbReference type="NCBI Taxonomy" id="3383035"/>
    <lineage>
        <taxon>Eukaryota</taxon>
        <taxon>Fungi</taxon>
        <taxon>Dikarya</taxon>
        <taxon>Ascomycota</taxon>
        <taxon>Pezizomycotina</taxon>
        <taxon>Eurotiomycetes</taxon>
        <taxon>Chaetothyriomycetidae</taxon>
        <taxon>Chaetothyriales</taxon>
        <taxon>Chaetothyriales incertae sedis</taxon>
        <taxon>Neophaeococcomyces</taxon>
    </lineage>
</organism>
<gene>
    <name evidence="1" type="ORF">H2198_003325</name>
</gene>
<proteinExistence type="predicted"/>
<dbReference type="EMBL" id="JAPDRQ010000044">
    <property type="protein sequence ID" value="KAJ9659036.1"/>
    <property type="molecule type" value="Genomic_DNA"/>
</dbReference>
<protein>
    <submittedName>
        <fullName evidence="1">Uncharacterized protein</fullName>
    </submittedName>
</protein>
<evidence type="ECO:0000313" key="1">
    <source>
        <dbReference type="EMBL" id="KAJ9659036.1"/>
    </source>
</evidence>
<sequence length="282" mass="31358">MEKIEAKEDGHESRSDLAALWQEALAEYYRIVKLDPVKIPRYYSITDILKNDTFRNKGGRVNKLRHLVASNTDLILRSAQFVAGAASTAFPPSSTILAALTFVVTASQDVSKDYDKIAAFFEELHAFLKRVSILKQKLPQLAGYAHHLVQVFSAILKVYSLVTKATKEGRLKRFSKTILRGGKDSELTDASSALETAIKRLESTTGFATLIGVQEVNKSTRRLKEKSDQASRILYDINANLQSSHSKALRMYQVISGKLDHIALTRSSNEITKLGLYLGKAP</sequence>
<reference evidence="1" key="1">
    <citation type="submission" date="2022-10" db="EMBL/GenBank/DDBJ databases">
        <title>Culturing micro-colonial fungi from biological soil crusts in the Mojave desert and describing Neophaeococcomyces mojavensis, and introducing the new genera and species Taxawa tesnikishii.</title>
        <authorList>
            <person name="Kurbessoian T."/>
            <person name="Stajich J.E."/>
        </authorList>
    </citation>
    <scope>NUCLEOTIDE SEQUENCE</scope>
    <source>
        <strain evidence="1">JES_112</strain>
    </source>
</reference>
<name>A0ACC3ABH1_9EURO</name>
<dbReference type="Proteomes" id="UP001172386">
    <property type="component" value="Unassembled WGS sequence"/>
</dbReference>
<accession>A0ACC3ABH1</accession>
<evidence type="ECO:0000313" key="2">
    <source>
        <dbReference type="Proteomes" id="UP001172386"/>
    </source>
</evidence>
<keyword evidence="2" id="KW-1185">Reference proteome</keyword>
<comment type="caution">
    <text evidence="1">The sequence shown here is derived from an EMBL/GenBank/DDBJ whole genome shotgun (WGS) entry which is preliminary data.</text>
</comment>